<accession>A0A0A8Z317</accession>
<proteinExistence type="predicted"/>
<dbReference type="EMBL" id="GBRH01268648">
    <property type="protein sequence ID" value="JAD29247.1"/>
    <property type="molecule type" value="Transcribed_RNA"/>
</dbReference>
<organism evidence="1">
    <name type="scientific">Arundo donax</name>
    <name type="common">Giant reed</name>
    <name type="synonym">Donax arundinaceus</name>
    <dbReference type="NCBI Taxonomy" id="35708"/>
    <lineage>
        <taxon>Eukaryota</taxon>
        <taxon>Viridiplantae</taxon>
        <taxon>Streptophyta</taxon>
        <taxon>Embryophyta</taxon>
        <taxon>Tracheophyta</taxon>
        <taxon>Spermatophyta</taxon>
        <taxon>Magnoliopsida</taxon>
        <taxon>Liliopsida</taxon>
        <taxon>Poales</taxon>
        <taxon>Poaceae</taxon>
        <taxon>PACMAD clade</taxon>
        <taxon>Arundinoideae</taxon>
        <taxon>Arundineae</taxon>
        <taxon>Arundo</taxon>
    </lineage>
</organism>
<reference evidence="1" key="2">
    <citation type="journal article" date="2015" name="Data Brief">
        <title>Shoot transcriptome of the giant reed, Arundo donax.</title>
        <authorList>
            <person name="Barrero R.A."/>
            <person name="Guerrero F.D."/>
            <person name="Moolhuijzen P."/>
            <person name="Goolsby J.A."/>
            <person name="Tidwell J."/>
            <person name="Bellgard S.E."/>
            <person name="Bellgard M.I."/>
        </authorList>
    </citation>
    <scope>NUCLEOTIDE SEQUENCE</scope>
    <source>
        <tissue evidence="1">Shoot tissue taken approximately 20 cm above the soil surface</tissue>
    </source>
</reference>
<name>A0A0A8Z317_ARUDO</name>
<reference evidence="1" key="1">
    <citation type="submission" date="2014-09" db="EMBL/GenBank/DDBJ databases">
        <authorList>
            <person name="Magalhaes I.L.F."/>
            <person name="Oliveira U."/>
            <person name="Santos F.R."/>
            <person name="Vidigal T.H.D.A."/>
            <person name="Brescovit A.D."/>
            <person name="Santos A.J."/>
        </authorList>
    </citation>
    <scope>NUCLEOTIDE SEQUENCE</scope>
    <source>
        <tissue evidence="1">Shoot tissue taken approximately 20 cm above the soil surface</tissue>
    </source>
</reference>
<evidence type="ECO:0000313" key="1">
    <source>
        <dbReference type="EMBL" id="JAD29247.1"/>
    </source>
</evidence>
<sequence>MCIYSFSDTSWIRIGGVSVSDTASGADTAPKWSIRVS</sequence>
<dbReference type="AlphaFoldDB" id="A0A0A8Z317"/>
<protein>
    <submittedName>
        <fullName evidence="1">Uncharacterized protein</fullName>
    </submittedName>
</protein>